<feature type="compositionally biased region" description="Polar residues" evidence="11">
    <location>
        <begin position="158"/>
        <end position="168"/>
    </location>
</feature>
<gene>
    <name evidence="14" type="ORF">DdX_08195</name>
</gene>
<feature type="compositionally biased region" description="Polar residues" evidence="11">
    <location>
        <begin position="133"/>
        <end position="150"/>
    </location>
</feature>
<dbReference type="PANTHER" id="PTHR46011">
    <property type="entry name" value="NUCLEAR HORMONE RECEPTOR FAMILY MEMBER NHR-86-RELATED"/>
    <property type="match status" value="1"/>
</dbReference>
<evidence type="ECO:0000256" key="10">
    <source>
        <dbReference type="ARBA" id="ARBA00023242"/>
    </source>
</evidence>
<dbReference type="SMART" id="SM00399">
    <property type="entry name" value="ZnF_C4"/>
    <property type="match status" value="1"/>
</dbReference>
<dbReference type="GO" id="GO:0008270">
    <property type="term" value="F:zinc ion binding"/>
    <property type="evidence" value="ECO:0007669"/>
    <property type="project" value="UniProtKB-KW"/>
</dbReference>
<dbReference type="PROSITE" id="PS00031">
    <property type="entry name" value="NUCLEAR_REC_DBD_1"/>
    <property type="match status" value="1"/>
</dbReference>
<dbReference type="GO" id="GO:0005634">
    <property type="term" value="C:nucleus"/>
    <property type="evidence" value="ECO:0007669"/>
    <property type="project" value="UniProtKB-SubCell"/>
</dbReference>
<dbReference type="EMBL" id="JAKKPZ010000012">
    <property type="protein sequence ID" value="KAI1714922.1"/>
    <property type="molecule type" value="Genomic_DNA"/>
</dbReference>
<feature type="compositionally biased region" description="Low complexity" evidence="11">
    <location>
        <begin position="267"/>
        <end position="281"/>
    </location>
</feature>
<dbReference type="PANTHER" id="PTHR46011:SF4">
    <property type="entry name" value="NUCLEAR HORMONE RECEPTOR FAMILY MEMBER NHR-43"/>
    <property type="match status" value="1"/>
</dbReference>
<feature type="region of interest" description="Disordered" evidence="11">
    <location>
        <begin position="255"/>
        <end position="286"/>
    </location>
</feature>
<keyword evidence="8" id="KW-0804">Transcription</keyword>
<evidence type="ECO:0000313" key="15">
    <source>
        <dbReference type="Proteomes" id="UP001201812"/>
    </source>
</evidence>
<dbReference type="Gene3D" id="3.30.50.10">
    <property type="entry name" value="Erythroid Transcription Factor GATA-1, subunit A"/>
    <property type="match status" value="1"/>
</dbReference>
<dbReference type="SUPFAM" id="SSF48508">
    <property type="entry name" value="Nuclear receptor ligand-binding domain"/>
    <property type="match status" value="1"/>
</dbReference>
<dbReference type="Gene3D" id="1.10.565.10">
    <property type="entry name" value="Retinoid X Receptor"/>
    <property type="match status" value="1"/>
</dbReference>
<evidence type="ECO:0000256" key="4">
    <source>
        <dbReference type="ARBA" id="ARBA00022771"/>
    </source>
</evidence>
<dbReference type="CDD" id="cd06960">
    <property type="entry name" value="NR_DBD_HNF4A"/>
    <property type="match status" value="1"/>
</dbReference>
<feature type="domain" description="Nuclear receptor" evidence="12">
    <location>
        <begin position="177"/>
        <end position="253"/>
    </location>
</feature>
<comment type="caution">
    <text evidence="14">The sequence shown here is derived from an EMBL/GenBank/DDBJ whole genome shotgun (WGS) entry which is preliminary data.</text>
</comment>
<evidence type="ECO:0000313" key="14">
    <source>
        <dbReference type="EMBL" id="KAI1714922.1"/>
    </source>
</evidence>
<keyword evidence="7" id="KW-0238">DNA-binding</keyword>
<protein>
    <submittedName>
        <fullName evidence="14">Zinc finger, c4 type (Two domains) domain-containing protein</fullName>
    </submittedName>
</protein>
<evidence type="ECO:0000256" key="7">
    <source>
        <dbReference type="ARBA" id="ARBA00023125"/>
    </source>
</evidence>
<dbReference type="InterPro" id="IPR001628">
    <property type="entry name" value="Znf_hrmn_rcpt"/>
</dbReference>
<keyword evidence="5" id="KW-0862">Zinc</keyword>
<keyword evidence="10" id="KW-0539">Nucleus</keyword>
<evidence type="ECO:0000256" key="6">
    <source>
        <dbReference type="ARBA" id="ARBA00023015"/>
    </source>
</evidence>
<evidence type="ECO:0000259" key="12">
    <source>
        <dbReference type="PROSITE" id="PS51030"/>
    </source>
</evidence>
<evidence type="ECO:0000256" key="3">
    <source>
        <dbReference type="ARBA" id="ARBA00022723"/>
    </source>
</evidence>
<organism evidence="14 15">
    <name type="scientific">Ditylenchus destructor</name>
    <dbReference type="NCBI Taxonomy" id="166010"/>
    <lineage>
        <taxon>Eukaryota</taxon>
        <taxon>Metazoa</taxon>
        <taxon>Ecdysozoa</taxon>
        <taxon>Nematoda</taxon>
        <taxon>Chromadorea</taxon>
        <taxon>Rhabditida</taxon>
        <taxon>Tylenchina</taxon>
        <taxon>Tylenchomorpha</taxon>
        <taxon>Sphaerularioidea</taxon>
        <taxon>Anguinidae</taxon>
        <taxon>Anguininae</taxon>
        <taxon>Ditylenchus</taxon>
    </lineage>
</organism>
<evidence type="ECO:0000259" key="13">
    <source>
        <dbReference type="PROSITE" id="PS51843"/>
    </source>
</evidence>
<feature type="region of interest" description="Disordered" evidence="11">
    <location>
        <begin position="133"/>
        <end position="172"/>
    </location>
</feature>
<accession>A0AAD4N412</accession>
<dbReference type="InterPro" id="IPR000536">
    <property type="entry name" value="Nucl_hrmn_rcpt_lig-bd"/>
</dbReference>
<sequence>MYNGAQNSALSNKPVSTAFPLSTTTLNQSGNQNPEYTITILDSATSQTRRQSQPLNNVTTPAYSAYTSSIATYAGNNHHNGQNLPQNPPNLPHLNGTTMFNNTNQWSFGPGTTQIPKSVNLVGAVTNQTTLNQAPQGHMNLNGNGKTSVGSMERRSSSGDSGINGETQPTPPNIGSEVECAICGQRSHGYHFGVLACRACASFFRRTVAEKKAYECIRNNNCDIRKEGMRNVCRSCRLRRCLQCGMRREDIEQNTGGNFVQPQPELPSSSMTNYSYSSPNTRTHIPQPTTAELSERLPIISRVLRGYDCFINAQMSLFTVENPNAIYTNQRSRVPSKHDMMKMEQNSMPLMYTMLNDFIEPFALLEHEGKVALLEASWTQLMMLHRCHLTTANYPDPEDSHMVLSVGYVMTSENTEEMLREQALSSGFDVEEYVKIKKPVVEKCRALCTKFKVLKVRQIDIVALMVTVIWNEADRLGMLTEEMSGHKRSVLIEWHANLISSMGLDDGGVQLARLLCLLIDLNVVTAAIKEVMMLTKIFMPGMFEPTKFHQGLFKTDCEQ</sequence>
<keyword evidence="9" id="KW-0675">Receptor</keyword>
<feature type="domain" description="NR LBD" evidence="13">
    <location>
        <begin position="306"/>
        <end position="554"/>
    </location>
</feature>
<dbReference type="GO" id="GO:0006357">
    <property type="term" value="P:regulation of transcription by RNA polymerase II"/>
    <property type="evidence" value="ECO:0007669"/>
    <property type="project" value="TreeGrafter"/>
</dbReference>
<evidence type="ECO:0000256" key="9">
    <source>
        <dbReference type="ARBA" id="ARBA00023170"/>
    </source>
</evidence>
<reference evidence="14" key="1">
    <citation type="submission" date="2022-01" db="EMBL/GenBank/DDBJ databases">
        <title>Genome Sequence Resource for Two Populations of Ditylenchus destructor, the Migratory Endoparasitic Phytonematode.</title>
        <authorList>
            <person name="Zhang H."/>
            <person name="Lin R."/>
            <person name="Xie B."/>
        </authorList>
    </citation>
    <scope>NUCLEOTIDE SEQUENCE</scope>
    <source>
        <strain evidence="14">BazhouSP</strain>
    </source>
</reference>
<keyword evidence="4" id="KW-0863">Zinc-finger</keyword>
<dbReference type="GO" id="GO:0003700">
    <property type="term" value="F:DNA-binding transcription factor activity"/>
    <property type="evidence" value="ECO:0007669"/>
    <property type="project" value="InterPro"/>
</dbReference>
<keyword evidence="6" id="KW-0805">Transcription regulation</keyword>
<dbReference type="InterPro" id="IPR049636">
    <property type="entry name" value="HNF4-like_DBD"/>
</dbReference>
<comment type="subcellular location">
    <subcellularLocation>
        <location evidence="1">Nucleus</location>
    </subcellularLocation>
</comment>
<dbReference type="InterPro" id="IPR035500">
    <property type="entry name" value="NHR-like_dom_sf"/>
</dbReference>
<dbReference type="GO" id="GO:0000978">
    <property type="term" value="F:RNA polymerase II cis-regulatory region sequence-specific DNA binding"/>
    <property type="evidence" value="ECO:0007669"/>
    <property type="project" value="InterPro"/>
</dbReference>
<dbReference type="PRINTS" id="PR00047">
    <property type="entry name" value="STROIDFINGER"/>
</dbReference>
<dbReference type="Proteomes" id="UP001201812">
    <property type="component" value="Unassembled WGS sequence"/>
</dbReference>
<dbReference type="InterPro" id="IPR013088">
    <property type="entry name" value="Znf_NHR/GATA"/>
</dbReference>
<evidence type="ECO:0000256" key="2">
    <source>
        <dbReference type="ARBA" id="ARBA00005993"/>
    </source>
</evidence>
<evidence type="ECO:0000256" key="1">
    <source>
        <dbReference type="ARBA" id="ARBA00004123"/>
    </source>
</evidence>
<dbReference type="SUPFAM" id="SSF57716">
    <property type="entry name" value="Glucocorticoid receptor-like (DNA-binding domain)"/>
    <property type="match status" value="1"/>
</dbReference>
<keyword evidence="3" id="KW-0479">Metal-binding</keyword>
<dbReference type="Pfam" id="PF00105">
    <property type="entry name" value="zf-C4"/>
    <property type="match status" value="1"/>
</dbReference>
<evidence type="ECO:0000256" key="11">
    <source>
        <dbReference type="SAM" id="MobiDB-lite"/>
    </source>
</evidence>
<evidence type="ECO:0000256" key="5">
    <source>
        <dbReference type="ARBA" id="ARBA00022833"/>
    </source>
</evidence>
<dbReference type="PROSITE" id="PS51843">
    <property type="entry name" value="NR_LBD"/>
    <property type="match status" value="1"/>
</dbReference>
<name>A0AAD4N412_9BILA</name>
<dbReference type="AlphaFoldDB" id="A0AAD4N412"/>
<evidence type="ECO:0000256" key="8">
    <source>
        <dbReference type="ARBA" id="ARBA00023163"/>
    </source>
</evidence>
<proteinExistence type="inferred from homology"/>
<keyword evidence="15" id="KW-1185">Reference proteome</keyword>
<dbReference type="PROSITE" id="PS51030">
    <property type="entry name" value="NUCLEAR_REC_DBD_2"/>
    <property type="match status" value="1"/>
</dbReference>
<dbReference type="Pfam" id="PF00104">
    <property type="entry name" value="Hormone_recep"/>
    <property type="match status" value="1"/>
</dbReference>
<comment type="similarity">
    <text evidence="2">Belongs to the nuclear hormone receptor family.</text>
</comment>